<proteinExistence type="predicted"/>
<organism evidence="3 4">
    <name type="scientific">Lithospermum erythrorhizon</name>
    <name type="common">Purple gromwell</name>
    <name type="synonym">Lithospermum officinale var. erythrorhizon</name>
    <dbReference type="NCBI Taxonomy" id="34254"/>
    <lineage>
        <taxon>Eukaryota</taxon>
        <taxon>Viridiplantae</taxon>
        <taxon>Streptophyta</taxon>
        <taxon>Embryophyta</taxon>
        <taxon>Tracheophyta</taxon>
        <taxon>Spermatophyta</taxon>
        <taxon>Magnoliopsida</taxon>
        <taxon>eudicotyledons</taxon>
        <taxon>Gunneridae</taxon>
        <taxon>Pentapetalae</taxon>
        <taxon>asterids</taxon>
        <taxon>lamiids</taxon>
        <taxon>Boraginales</taxon>
        <taxon>Boraginaceae</taxon>
        <taxon>Boraginoideae</taxon>
        <taxon>Lithospermeae</taxon>
        <taxon>Lithospermum</taxon>
    </lineage>
</organism>
<dbReference type="PANTHER" id="PTHR35274:SF2">
    <property type="entry name" value="E6-LIKE PROTEIN"/>
    <property type="match status" value="1"/>
</dbReference>
<evidence type="ECO:0000313" key="3">
    <source>
        <dbReference type="EMBL" id="GAA0175104.1"/>
    </source>
</evidence>
<evidence type="ECO:0000313" key="4">
    <source>
        <dbReference type="Proteomes" id="UP001454036"/>
    </source>
</evidence>
<name>A0AAV3RH13_LITER</name>
<keyword evidence="4" id="KW-1185">Reference proteome</keyword>
<dbReference type="InterPro" id="IPR040290">
    <property type="entry name" value="Prot_E6-like"/>
</dbReference>
<dbReference type="Proteomes" id="UP001454036">
    <property type="component" value="Unassembled WGS sequence"/>
</dbReference>
<dbReference type="AlphaFoldDB" id="A0AAV3RH13"/>
<sequence>MANSKHLFVFLLVTLLSSIHIEARGNQMFNKIPSNTNELEKQIPYNKETNNNPMNNPKEQEISSLPENENNYGLYAHQTVNLPPSSLTQNNNNKNNDDDNNFPNNANYLPKNYNPVAYVTEPEDFNQDSTFSEKAFSNTPINNNYETNGANNYHNAKQHGVKVFDFVDRNEDSTLSNMNYNNYYKGNDGNSNFNNYNNRLMDSSFATNNNNNNNFNRFGGRVNRVQPQGMSDTRFLENGRYYYDINSEKYSVHPNENAMAIRNQYHPRGMFGNHHANSDQYNNFNDAQVQYQDDNNMT</sequence>
<accession>A0AAV3RH13</accession>
<dbReference type="EMBL" id="BAABME010009401">
    <property type="protein sequence ID" value="GAA0175104.1"/>
    <property type="molecule type" value="Genomic_DNA"/>
</dbReference>
<gene>
    <name evidence="3" type="ORF">LIER_28349</name>
</gene>
<feature type="region of interest" description="Disordered" evidence="1">
    <location>
        <begin position="81"/>
        <end position="110"/>
    </location>
</feature>
<protein>
    <submittedName>
        <fullName evidence="3">Uncharacterized protein</fullName>
    </submittedName>
</protein>
<evidence type="ECO:0000256" key="1">
    <source>
        <dbReference type="SAM" id="MobiDB-lite"/>
    </source>
</evidence>
<comment type="caution">
    <text evidence="3">The sequence shown here is derived from an EMBL/GenBank/DDBJ whole genome shotgun (WGS) entry which is preliminary data.</text>
</comment>
<feature type="signal peptide" evidence="2">
    <location>
        <begin position="1"/>
        <end position="23"/>
    </location>
</feature>
<evidence type="ECO:0000256" key="2">
    <source>
        <dbReference type="SAM" id="SignalP"/>
    </source>
</evidence>
<dbReference type="PANTHER" id="PTHR35274">
    <property type="entry name" value="E6-LIKE PROTEIN"/>
    <property type="match status" value="1"/>
</dbReference>
<keyword evidence="2" id="KW-0732">Signal</keyword>
<feature type="chain" id="PRO_5043831140" evidence="2">
    <location>
        <begin position="24"/>
        <end position="298"/>
    </location>
</feature>
<reference evidence="3 4" key="1">
    <citation type="submission" date="2024-01" db="EMBL/GenBank/DDBJ databases">
        <title>The complete chloroplast genome sequence of Lithospermum erythrorhizon: insights into the phylogenetic relationship among Boraginaceae species and the maternal lineages of purple gromwells.</title>
        <authorList>
            <person name="Okada T."/>
            <person name="Watanabe K."/>
        </authorList>
    </citation>
    <scope>NUCLEOTIDE SEQUENCE [LARGE SCALE GENOMIC DNA]</scope>
</reference>